<keyword evidence="1" id="KW-1133">Transmembrane helix</keyword>
<feature type="transmembrane region" description="Helical" evidence="1">
    <location>
        <begin position="71"/>
        <end position="88"/>
    </location>
</feature>
<name>A0ABX0YEF4_9PSED</name>
<evidence type="ECO:0000313" key="3">
    <source>
        <dbReference type="Proteomes" id="UP000746535"/>
    </source>
</evidence>
<feature type="transmembrane region" description="Helical" evidence="1">
    <location>
        <begin position="219"/>
        <end position="241"/>
    </location>
</feature>
<feature type="transmembrane region" description="Helical" evidence="1">
    <location>
        <begin position="150"/>
        <end position="172"/>
    </location>
</feature>
<keyword evidence="1" id="KW-0472">Membrane</keyword>
<organism evidence="2 3">
    <name type="scientific">Pseudomonas quercus</name>
    <dbReference type="NCBI Taxonomy" id="2722792"/>
    <lineage>
        <taxon>Bacteria</taxon>
        <taxon>Pseudomonadati</taxon>
        <taxon>Pseudomonadota</taxon>
        <taxon>Gammaproteobacteria</taxon>
        <taxon>Pseudomonadales</taxon>
        <taxon>Pseudomonadaceae</taxon>
        <taxon>Pseudomonas</taxon>
    </lineage>
</organism>
<accession>A0ABX0YEF4</accession>
<dbReference type="EMBL" id="JAAVJI010000003">
    <property type="protein sequence ID" value="NJP00604.1"/>
    <property type="molecule type" value="Genomic_DNA"/>
</dbReference>
<keyword evidence="1" id="KW-0812">Transmembrane</keyword>
<dbReference type="RefSeq" id="WP_168082891.1">
    <property type="nucleotide sequence ID" value="NZ_JAAVJI010000003.1"/>
</dbReference>
<comment type="caution">
    <text evidence="2">The sequence shown here is derived from an EMBL/GenBank/DDBJ whole genome shotgun (WGS) entry which is preliminary data.</text>
</comment>
<feature type="transmembrane region" description="Helical" evidence="1">
    <location>
        <begin position="94"/>
        <end position="112"/>
    </location>
</feature>
<sequence length="299" mass="31637">MRALADFIMRGRMQATLVVAGCAALPLLFWLSAAAGCLVLLRRGASDAVGVLAWGVLPAFVWWYFGEPRTLMVLLGSLGLAALLRAGWSWSRVLLASIGLGVVYGVVLGIAFGEPLNQLAVAMNSHLPTLLGGIYQRLSLAEQAHLEALIAPVLTGLIAALLQAVSLLALMLGRYWQAVLYNPGGFGREFRAVKLPGAVALGLLVCMLVGPQFGPQVAMLTPLCSVPLMFAGVALVHGLVVRGKLGRFWLVGLYVTLLLFIQLAYPLLVAVAIVDSLIDFRGRLAPEKGNDQGSANGEG</sequence>
<feature type="transmembrane region" description="Helical" evidence="1">
    <location>
        <begin position="193"/>
        <end position="213"/>
    </location>
</feature>
<evidence type="ECO:0008006" key="4">
    <source>
        <dbReference type="Google" id="ProtNLM"/>
    </source>
</evidence>
<proteinExistence type="predicted"/>
<keyword evidence="3" id="KW-1185">Reference proteome</keyword>
<protein>
    <recommendedName>
        <fullName evidence="4">DUF2232 domain-containing protein</fullName>
    </recommendedName>
</protein>
<dbReference type="Proteomes" id="UP000746535">
    <property type="component" value="Unassembled WGS sequence"/>
</dbReference>
<feature type="transmembrane region" description="Helical" evidence="1">
    <location>
        <begin position="248"/>
        <end position="274"/>
    </location>
</feature>
<reference evidence="2 3" key="1">
    <citation type="submission" date="2020-03" db="EMBL/GenBank/DDBJ databases">
        <authorList>
            <person name="Wang L."/>
            <person name="He N."/>
            <person name="Li Y."/>
            <person name="Fang Y."/>
            <person name="Zhang F."/>
        </authorList>
    </citation>
    <scope>NUCLEOTIDE SEQUENCE [LARGE SCALE GENOMIC DNA]</scope>
    <source>
        <strain evidence="3">hsmgli-8</strain>
    </source>
</reference>
<feature type="transmembrane region" description="Helical" evidence="1">
    <location>
        <begin position="44"/>
        <end position="64"/>
    </location>
</feature>
<gene>
    <name evidence="2" type="ORF">HBH25_06985</name>
</gene>
<evidence type="ECO:0000256" key="1">
    <source>
        <dbReference type="SAM" id="Phobius"/>
    </source>
</evidence>
<evidence type="ECO:0000313" key="2">
    <source>
        <dbReference type="EMBL" id="NJP00604.1"/>
    </source>
</evidence>